<dbReference type="RefSeq" id="WP_150721950.1">
    <property type="nucleotide sequence ID" value="NZ_CABPRV010000007.1"/>
</dbReference>
<keyword evidence="3" id="KW-0560">Oxidoreductase</keyword>
<dbReference type="PANTHER" id="PTHR30011:SF16">
    <property type="entry name" value="C2H2 FINGER DOMAIN TRANSCRIPTION FACTOR (EUROFUNG)-RELATED"/>
    <property type="match status" value="1"/>
</dbReference>
<evidence type="ECO:0000313" key="9">
    <source>
        <dbReference type="Proteomes" id="UP000366065"/>
    </source>
</evidence>
<accession>A0ABY6W2S6</accession>
<dbReference type="CDD" id="cd01095">
    <property type="entry name" value="Nitrilotriacetate_monoxgenase"/>
    <property type="match status" value="1"/>
</dbReference>
<protein>
    <submittedName>
        <fullName evidence="8">Nitrilotriacetate monooxygenase</fullName>
    </submittedName>
</protein>
<dbReference type="InterPro" id="IPR016215">
    <property type="entry name" value="NTA_MOA"/>
</dbReference>
<feature type="domain" description="Luciferase-like" evidence="7">
    <location>
        <begin position="28"/>
        <end position="388"/>
    </location>
</feature>
<keyword evidence="4 8" id="KW-0503">Monooxygenase</keyword>
<feature type="region of interest" description="Disordered" evidence="6">
    <location>
        <begin position="458"/>
        <end position="487"/>
    </location>
</feature>
<evidence type="ECO:0000256" key="3">
    <source>
        <dbReference type="ARBA" id="ARBA00023002"/>
    </source>
</evidence>
<proteinExistence type="inferred from homology"/>
<keyword evidence="2" id="KW-0288">FMN</keyword>
<dbReference type="InterPro" id="IPR036661">
    <property type="entry name" value="Luciferase-like_sf"/>
</dbReference>
<dbReference type="PIRSF" id="PIRSF000337">
    <property type="entry name" value="NTA_MOA"/>
    <property type="match status" value="1"/>
</dbReference>
<dbReference type="PANTHER" id="PTHR30011">
    <property type="entry name" value="ALKANESULFONATE MONOOXYGENASE-RELATED"/>
    <property type="match status" value="1"/>
</dbReference>
<dbReference type="SUPFAM" id="SSF51679">
    <property type="entry name" value="Bacterial luciferase-like"/>
    <property type="match status" value="1"/>
</dbReference>
<evidence type="ECO:0000256" key="1">
    <source>
        <dbReference type="ARBA" id="ARBA00022630"/>
    </source>
</evidence>
<name>A0ABY6W2S6_9BURK</name>
<dbReference type="Pfam" id="PF00296">
    <property type="entry name" value="Bac_luciferase"/>
    <property type="match status" value="1"/>
</dbReference>
<comment type="similarity">
    <text evidence="5">Belongs to the NtaA/SnaA/DszA monooxygenase family.</text>
</comment>
<evidence type="ECO:0000256" key="6">
    <source>
        <dbReference type="SAM" id="MobiDB-lite"/>
    </source>
</evidence>
<dbReference type="GO" id="GO:0004497">
    <property type="term" value="F:monooxygenase activity"/>
    <property type="evidence" value="ECO:0007669"/>
    <property type="project" value="UniProtKB-KW"/>
</dbReference>
<dbReference type="EMBL" id="CABPRV010000007">
    <property type="protein sequence ID" value="VVE19424.1"/>
    <property type="molecule type" value="Genomic_DNA"/>
</dbReference>
<evidence type="ECO:0000256" key="4">
    <source>
        <dbReference type="ARBA" id="ARBA00023033"/>
    </source>
</evidence>
<dbReference type="InterPro" id="IPR051260">
    <property type="entry name" value="Diverse_substr_monoxygenases"/>
</dbReference>
<dbReference type="InterPro" id="IPR011251">
    <property type="entry name" value="Luciferase-like_dom"/>
</dbReference>
<reference evidence="8 9" key="1">
    <citation type="submission" date="2019-08" db="EMBL/GenBank/DDBJ databases">
        <authorList>
            <person name="Peeters C."/>
        </authorList>
    </citation>
    <scope>NUCLEOTIDE SEQUENCE [LARGE SCALE GENOMIC DNA]</scope>
    <source>
        <strain evidence="8 9">LMG 20602</strain>
    </source>
</reference>
<evidence type="ECO:0000256" key="5">
    <source>
        <dbReference type="ARBA" id="ARBA00033748"/>
    </source>
</evidence>
<sequence>MSQPARKLRLGAYMSGSGVQGDSWRHPDTDTDAYSQFARYRHYAQELERGYFDALFFFDNLFVSTDPIALAHSPGAPRWDPVVLLAGLAGATKHIGLVASVSTTYSEPYNVARAFASLDHLSGGRAGWNLVTSTGGGENFNRDDHVDHAVRYERANEFYDVVTGLWDSHAADAFPRDKATGQWADPSRIRTLDHRGKHFRVRGPLSAPRPVQGWPVIAQAGSSEAGRELAARAGELLYTAAQDIEDARAFYADVKTRALKYGRRPEHIFILPGVSPIVGRTQGEAEDLYDSLLSHRDPAVVLNALTNYASLGIDLASLPFDAKVPLPDTVPETNSHKSRQKLLVDWIRREQPTVRQLYTRFTGGGHRVLVGTPQSIADEFQHWFETGAADGFNIMFPSAPVGITSFVDLVVPELQRRGLFRTQYEGRTFRENLGVPAVPNRHFPPRDVASAAGVTMPASLDQPIDPSADHSANQPAHQPADTTAAIA</sequence>
<keyword evidence="9" id="KW-1185">Reference proteome</keyword>
<dbReference type="NCBIfam" id="TIGR03860">
    <property type="entry name" value="FMN_nitrolo"/>
    <property type="match status" value="1"/>
</dbReference>
<keyword evidence="1" id="KW-0285">Flavoprotein</keyword>
<dbReference type="Gene3D" id="3.20.20.30">
    <property type="entry name" value="Luciferase-like domain"/>
    <property type="match status" value="1"/>
</dbReference>
<evidence type="ECO:0000256" key="2">
    <source>
        <dbReference type="ARBA" id="ARBA00022643"/>
    </source>
</evidence>
<dbReference type="Proteomes" id="UP000366065">
    <property type="component" value="Unassembled WGS sequence"/>
</dbReference>
<organism evidence="8 9">
    <name type="scientific">Pandoraea capi</name>
    <dbReference type="NCBI Taxonomy" id="2508286"/>
    <lineage>
        <taxon>Bacteria</taxon>
        <taxon>Pseudomonadati</taxon>
        <taxon>Pseudomonadota</taxon>
        <taxon>Betaproteobacteria</taxon>
        <taxon>Burkholderiales</taxon>
        <taxon>Burkholderiaceae</taxon>
        <taxon>Pandoraea</taxon>
    </lineage>
</organism>
<comment type="caution">
    <text evidence="8">The sequence shown here is derived from an EMBL/GenBank/DDBJ whole genome shotgun (WGS) entry which is preliminary data.</text>
</comment>
<evidence type="ECO:0000313" key="8">
    <source>
        <dbReference type="EMBL" id="VVE19424.1"/>
    </source>
</evidence>
<gene>
    <name evidence="8" type="ORF">PCA20602_03061</name>
</gene>
<evidence type="ECO:0000259" key="7">
    <source>
        <dbReference type="Pfam" id="PF00296"/>
    </source>
</evidence>